<feature type="transmembrane region" description="Helical" evidence="7">
    <location>
        <begin position="62"/>
        <end position="83"/>
    </location>
</feature>
<evidence type="ECO:0000259" key="8">
    <source>
        <dbReference type="Pfam" id="PF01757"/>
    </source>
</evidence>
<proteinExistence type="inferred from homology"/>
<dbReference type="EMBL" id="BBJS01000062">
    <property type="protein sequence ID" value="GAN15675.1"/>
    <property type="molecule type" value="Genomic_DNA"/>
</dbReference>
<evidence type="ECO:0000313" key="10">
    <source>
        <dbReference type="Proteomes" id="UP000032025"/>
    </source>
</evidence>
<sequence length="321" mass="35334">MLGHMERGLVSAGTLRDVRWQLFDFALYTFHMPLFMFLAGLNVPNSLGKGMTYFRRSKIASVLYPYVLWSLLSGTIMTVLSHVTNNAFDPRQMLYIAWAPISPFWFLYALFLFMMLASVLPLPLFFVLALAAFLIGEWLPKDNFGHQLLHFPIFFVAGMAMGRPKLRDLLRIGGGVAAGLTLLAAAAIAVAHHHGFSNYNSVLMLPAAIGGIVVMLWISQRLEHVAALVAIGTMSMAIYVMHILAGAGARIILMKILHVPPISWLYLVLCTAIGMGAPVIAYLVMKQLGLLPAFGLALGQGGRRWVAQATLLDQQETPPRL</sequence>
<dbReference type="PANTHER" id="PTHR40074">
    <property type="entry name" value="O-ACETYLTRANSFERASE WECH"/>
    <property type="match status" value="1"/>
</dbReference>
<evidence type="ECO:0000256" key="7">
    <source>
        <dbReference type="SAM" id="Phobius"/>
    </source>
</evidence>
<comment type="subcellular location">
    <subcellularLocation>
        <location evidence="1">Cell membrane</location>
        <topology evidence="1">Multi-pass membrane protein</topology>
    </subcellularLocation>
</comment>
<dbReference type="AlphaFoldDB" id="A0A0C9M5U4"/>
<protein>
    <submittedName>
        <fullName evidence="9">DNA, contig: SP662</fullName>
    </submittedName>
</protein>
<feature type="transmembrane region" description="Helical" evidence="7">
    <location>
        <begin position="144"/>
        <end position="162"/>
    </location>
</feature>
<accession>A0A0C9M5U4</accession>
<dbReference type="Proteomes" id="UP000032025">
    <property type="component" value="Unassembled WGS sequence"/>
</dbReference>
<feature type="transmembrane region" description="Helical" evidence="7">
    <location>
        <begin position="264"/>
        <end position="284"/>
    </location>
</feature>
<feature type="transmembrane region" description="Helical" evidence="7">
    <location>
        <begin position="169"/>
        <end position="193"/>
    </location>
</feature>
<keyword evidence="4 7" id="KW-0812">Transmembrane</keyword>
<dbReference type="GO" id="GO:0016413">
    <property type="term" value="F:O-acetyltransferase activity"/>
    <property type="evidence" value="ECO:0007669"/>
    <property type="project" value="TreeGrafter"/>
</dbReference>
<comment type="caution">
    <text evidence="9">The sequence shown here is derived from an EMBL/GenBank/DDBJ whole genome shotgun (WGS) entry which is preliminary data.</text>
</comment>
<keyword evidence="5 7" id="KW-1133">Transmembrane helix</keyword>
<feature type="transmembrane region" description="Helical" evidence="7">
    <location>
        <begin position="225"/>
        <end position="252"/>
    </location>
</feature>
<comment type="similarity">
    <text evidence="2">Belongs to the acyltransferase 3 family.</text>
</comment>
<gene>
    <name evidence="9" type="ORF">SP6_62_00530</name>
</gene>
<feature type="transmembrane region" description="Helical" evidence="7">
    <location>
        <begin position="199"/>
        <end position="218"/>
    </location>
</feature>
<evidence type="ECO:0000256" key="6">
    <source>
        <dbReference type="ARBA" id="ARBA00023136"/>
    </source>
</evidence>
<evidence type="ECO:0000256" key="2">
    <source>
        <dbReference type="ARBA" id="ARBA00007400"/>
    </source>
</evidence>
<dbReference type="PANTHER" id="PTHR40074:SF2">
    <property type="entry name" value="O-ACETYLTRANSFERASE WECH"/>
    <property type="match status" value="1"/>
</dbReference>
<dbReference type="GO" id="GO:0009246">
    <property type="term" value="P:enterobacterial common antigen biosynthetic process"/>
    <property type="evidence" value="ECO:0007669"/>
    <property type="project" value="TreeGrafter"/>
</dbReference>
<feature type="transmembrane region" description="Helical" evidence="7">
    <location>
        <begin position="95"/>
        <end position="113"/>
    </location>
</feature>
<feature type="transmembrane region" description="Helical" evidence="7">
    <location>
        <begin position="120"/>
        <end position="138"/>
    </location>
</feature>
<evidence type="ECO:0000256" key="5">
    <source>
        <dbReference type="ARBA" id="ARBA00022989"/>
    </source>
</evidence>
<keyword evidence="3" id="KW-1003">Cell membrane</keyword>
<evidence type="ECO:0000256" key="3">
    <source>
        <dbReference type="ARBA" id="ARBA00022475"/>
    </source>
</evidence>
<keyword evidence="6 7" id="KW-0472">Membrane</keyword>
<dbReference type="InterPro" id="IPR002656">
    <property type="entry name" value="Acyl_transf_3_dom"/>
</dbReference>
<feature type="domain" description="Acyltransferase 3" evidence="8">
    <location>
        <begin position="19"/>
        <end position="281"/>
    </location>
</feature>
<feature type="transmembrane region" description="Helical" evidence="7">
    <location>
        <begin position="20"/>
        <end position="41"/>
    </location>
</feature>
<dbReference type="Pfam" id="PF01757">
    <property type="entry name" value="Acyl_transf_3"/>
    <property type="match status" value="1"/>
</dbReference>
<organism evidence="9 10">
    <name type="scientific">Sphingomonas paucimobilis NBRC 13935</name>
    <dbReference type="NCBI Taxonomy" id="1219050"/>
    <lineage>
        <taxon>Bacteria</taxon>
        <taxon>Pseudomonadati</taxon>
        <taxon>Pseudomonadota</taxon>
        <taxon>Alphaproteobacteria</taxon>
        <taxon>Sphingomonadales</taxon>
        <taxon>Sphingomonadaceae</taxon>
        <taxon>Sphingomonas</taxon>
    </lineage>
</organism>
<evidence type="ECO:0000256" key="4">
    <source>
        <dbReference type="ARBA" id="ARBA00022692"/>
    </source>
</evidence>
<evidence type="ECO:0000256" key="1">
    <source>
        <dbReference type="ARBA" id="ARBA00004651"/>
    </source>
</evidence>
<keyword evidence="10" id="KW-1185">Reference proteome</keyword>
<dbReference type="GO" id="GO:0005886">
    <property type="term" value="C:plasma membrane"/>
    <property type="evidence" value="ECO:0007669"/>
    <property type="project" value="UniProtKB-SubCell"/>
</dbReference>
<reference evidence="9 10" key="1">
    <citation type="submission" date="2014-08" db="EMBL/GenBank/DDBJ databases">
        <title>Whole genome shotgun sequence of Sphingomonas paucimobilis NBRC 13935.</title>
        <authorList>
            <person name="Hosoyama A."/>
            <person name="Hashimoto M."/>
            <person name="Hosoyama Y."/>
            <person name="Noguchi M."/>
            <person name="Uohara A."/>
            <person name="Ohji S."/>
            <person name="Katano-Makiyama Y."/>
            <person name="Ichikawa N."/>
            <person name="Kimura A."/>
            <person name="Yamazoe A."/>
            <person name="Fujita N."/>
        </authorList>
    </citation>
    <scope>NUCLEOTIDE SEQUENCE [LARGE SCALE GENOMIC DNA]</scope>
    <source>
        <strain evidence="9 10">NBRC 13935</strain>
    </source>
</reference>
<name>A0A0C9M5U4_SPHPI</name>
<evidence type="ECO:0000313" key="9">
    <source>
        <dbReference type="EMBL" id="GAN15675.1"/>
    </source>
</evidence>